<sequence>MSKSLVDTSTIPGWGVDADARNDPTYPMRHVEDQQTRGLSWTRPPEQQPDVEVLQSIEHNRLPAVIGTSTPPSGVSGMIRRYAFRRSESDWWHWLLLMGADRINVVEGVVEDLGRGIIPNIPGEMGARAEWQHNKKGLAMKLAVGAGLSLGLFLALRKPRRETPPAPVPVKPITIETRETALGDNLRNQPGEVIIG</sequence>
<reference evidence="2 3" key="1">
    <citation type="submission" date="2016-10" db="EMBL/GenBank/DDBJ databases">
        <authorList>
            <person name="Varghese N."/>
            <person name="Submissions S."/>
        </authorList>
    </citation>
    <scope>NUCLEOTIDE SEQUENCE [LARGE SCALE GENOMIC DNA]</scope>
    <source>
        <strain evidence="2 3">S7-754</strain>
    </source>
</reference>
<dbReference type="RefSeq" id="WP_211368548.1">
    <property type="nucleotide sequence ID" value="NZ_FNBI01000009.1"/>
</dbReference>
<proteinExistence type="predicted"/>
<keyword evidence="3" id="KW-1185">Reference proteome</keyword>
<feature type="region of interest" description="Disordered" evidence="1">
    <location>
        <begin position="1"/>
        <end position="27"/>
    </location>
</feature>
<accession>A0A1G7QWC9</accession>
<dbReference type="EMBL" id="FNBI01000009">
    <property type="protein sequence ID" value="SDG02831.1"/>
    <property type="molecule type" value="Genomic_DNA"/>
</dbReference>
<protein>
    <submittedName>
        <fullName evidence="2">Uncharacterized protein</fullName>
    </submittedName>
</protein>
<name>A0A1G7QWC9_9SPHN</name>
<feature type="compositionally biased region" description="Polar residues" evidence="1">
    <location>
        <begin position="1"/>
        <end position="11"/>
    </location>
</feature>
<gene>
    <name evidence="2" type="ORF">SAMN05216557_10971</name>
</gene>
<organism evidence="2 3">
    <name type="scientific">Sphingomonas carotinifaciens</name>
    <dbReference type="NCBI Taxonomy" id="1166323"/>
    <lineage>
        <taxon>Bacteria</taxon>
        <taxon>Pseudomonadati</taxon>
        <taxon>Pseudomonadota</taxon>
        <taxon>Alphaproteobacteria</taxon>
        <taxon>Sphingomonadales</taxon>
        <taxon>Sphingomonadaceae</taxon>
        <taxon>Sphingomonas</taxon>
    </lineage>
</organism>
<evidence type="ECO:0000256" key="1">
    <source>
        <dbReference type="SAM" id="MobiDB-lite"/>
    </source>
</evidence>
<evidence type="ECO:0000313" key="3">
    <source>
        <dbReference type="Proteomes" id="UP000323502"/>
    </source>
</evidence>
<dbReference type="Proteomes" id="UP000323502">
    <property type="component" value="Unassembled WGS sequence"/>
</dbReference>
<dbReference type="AlphaFoldDB" id="A0A1G7QWC9"/>
<evidence type="ECO:0000313" key="2">
    <source>
        <dbReference type="EMBL" id="SDG02831.1"/>
    </source>
</evidence>